<feature type="compositionally biased region" description="Basic and acidic residues" evidence="10">
    <location>
        <begin position="259"/>
        <end position="269"/>
    </location>
</feature>
<dbReference type="PANTHER" id="PTHR34031">
    <property type="entry name" value="CENTROSOMAL PROTEIN OF 162 KDA"/>
    <property type="match status" value="1"/>
</dbReference>
<feature type="compositionally biased region" description="Basic and acidic residues" evidence="10">
    <location>
        <begin position="43"/>
        <end position="52"/>
    </location>
</feature>
<organism evidence="11 12">
    <name type="scientific">Alligator mississippiensis</name>
    <name type="common">American alligator</name>
    <dbReference type="NCBI Taxonomy" id="8496"/>
    <lineage>
        <taxon>Eukaryota</taxon>
        <taxon>Metazoa</taxon>
        <taxon>Chordata</taxon>
        <taxon>Craniata</taxon>
        <taxon>Vertebrata</taxon>
        <taxon>Euteleostomi</taxon>
        <taxon>Archelosauria</taxon>
        <taxon>Archosauria</taxon>
        <taxon>Crocodylia</taxon>
        <taxon>Alligatoridae</taxon>
        <taxon>Alligatorinae</taxon>
        <taxon>Alligator</taxon>
    </lineage>
</organism>
<dbReference type="STRING" id="8496.A0A151MTZ0"/>
<evidence type="ECO:0000256" key="9">
    <source>
        <dbReference type="SAM" id="Coils"/>
    </source>
</evidence>
<keyword evidence="12" id="KW-1185">Reference proteome</keyword>
<dbReference type="GO" id="GO:0005654">
    <property type="term" value="C:nucleoplasm"/>
    <property type="evidence" value="ECO:0007669"/>
    <property type="project" value="TreeGrafter"/>
</dbReference>
<dbReference type="PANTHER" id="PTHR34031:SF1">
    <property type="entry name" value="CENTROSOMAL PROTEIN OF 162 KDA"/>
    <property type="match status" value="1"/>
</dbReference>
<evidence type="ECO:0000256" key="10">
    <source>
        <dbReference type="SAM" id="MobiDB-lite"/>
    </source>
</evidence>
<comment type="subcellular location">
    <subcellularLocation>
        <location evidence="1">Cytoplasm</location>
        <location evidence="1">Cytoskeleton</location>
        <location evidence="1">Microtubule organizing center</location>
        <location evidence="1">Centrosome</location>
        <location evidence="1">Centriole</location>
    </subcellularLocation>
</comment>
<keyword evidence="6" id="KW-0970">Cilium biogenesis/degradation</keyword>
<comment type="caution">
    <text evidence="11">The sequence shown here is derived from an EMBL/GenBank/DDBJ whole genome shotgun (WGS) entry which is preliminary data.</text>
</comment>
<keyword evidence="7 9" id="KW-0175">Coiled coil</keyword>
<dbReference type="EMBL" id="AKHW03005050">
    <property type="protein sequence ID" value="KYO27983.1"/>
    <property type="molecule type" value="Genomic_DNA"/>
</dbReference>
<name>A0A151MTZ0_ALLMI</name>
<feature type="coiled-coil region" evidence="9">
    <location>
        <begin position="863"/>
        <end position="1013"/>
    </location>
</feature>
<dbReference type="GO" id="GO:0034451">
    <property type="term" value="C:centriolar satellite"/>
    <property type="evidence" value="ECO:0007669"/>
    <property type="project" value="TreeGrafter"/>
</dbReference>
<dbReference type="GO" id="GO:0060271">
    <property type="term" value="P:cilium assembly"/>
    <property type="evidence" value="ECO:0007669"/>
    <property type="project" value="TreeGrafter"/>
</dbReference>
<feature type="coiled-coil region" evidence="9">
    <location>
        <begin position="1038"/>
        <end position="1076"/>
    </location>
</feature>
<feature type="compositionally biased region" description="Basic and acidic residues" evidence="10">
    <location>
        <begin position="61"/>
        <end position="70"/>
    </location>
</feature>
<feature type="region of interest" description="Disordered" evidence="10">
    <location>
        <begin position="251"/>
        <end position="309"/>
    </location>
</feature>
<feature type="compositionally biased region" description="Polar residues" evidence="10">
    <location>
        <begin position="166"/>
        <end position="187"/>
    </location>
</feature>
<sequence>MVLGGLLVIQEQKQETFATAVKIFLLVLAIFPMFLKESLSDDSFGHSKEKSSVLETLGKPSRKESKKKDAVPWWIAEDDSDDGVVPLKPFSSASHSKALSKYKMLEKFHKAKKDAFLNKEDGSIRSDSPNSSEGMLGTNGSFLKSQKSSQPLAETDEGARVEMMQLQKNDGVSVSLSRDSLETNDSVVASGPNPSILGVGLDTLEEQEEKERFFAKLEKGASSTIDYSRLNKELDSNDSLVLAPFSRNEQAVEQMEEEKESKHNERSEDYSEDFADEEDAITPSKSENNQVKQTTRSDDDLSVQRQEETPGMLAKVVLLDSQDSTMEVQKVSEQQGVAVTEHQTSQEVAESKMNRSGVSCVQTNSDIEALHQAYYHIDQSLGDTDEQRIHIGVMENIECFVQDGSQNNEAGAKNASTTESDLPTIEELMKPIKADSSYARGFDLESISRMKPADSKADECVSHLPFKENQYDTDVEKQSLDVLFKEHNKEENNFLWAAVNDGSESSNQKRTEREVQTERVQLNILRQKLAQNSILLRQDEKMNQAHLSSSWKHDGLQSVTNKQTVYKNTRNTASLHKRKSVYGAVRSSGYGKSISPLKQLSTTIEKKTSKDAFRRTSLKAKSPADKAKPKETLFTTRVISAVKEPASKKGINVVTSDHSAIKDLGQQMKDVDSCVQFQRDSSFVSVNNNVRELYLLRRVQAAEEELNSAHDVIQHLKDVVSQKEKEMENKMVEMKMQSDKELSQLSQENYELQTKLKSVEELNKGKKWFQPEMTDPITEEKLKEIQKEIQDQETLLQGYQQENERLYKQVKELQLQNKKNEERMFKENQYLMSELASLREKMDQNNFQSQLVQDSEPVRNQSFSELISELRAAQKEETKLLEEIKRLKQDKQALEVDLGQMKRERDLARTQFFSASGEKNYEIKIMEESYKQEISNLKKRLQWYAENQDLLDKDAARLKNAKEEIEKLKLQVEKLTTEAGNRSVQQKKRWKDRAADAKRIQDLERQIKEMEGILKRRHPNSLPALIYAAAAASEEVDVSAKTNTIDFLERRIKKLETELEGKDEEAKKSLRAMEQQFQKIKLQYEQRLIELEKLLASKLMNEPQKLHDNKCGFITLEQELNNERETYQITIKNLQTEIENLKDQNSQLKLKSERGDKHLENQVEQASAKARLVKLNQELVTKSKEIQDLTKTVEKLQRERRRMLCDQNSNDKADNSEKSTEILQKDTSATDKRKSSNHEPFPNTLDEKIYQPHTFADPHISEVLQENAKLKDELERLSLEMKQEQVKSQAALAYSENNVRRIKEEMAEYITALKASHQREVEKILCQHAMEHSTSKLAKLNSKISTQEILIKHLQEQVKELQRDQEALVVSQMREEILQKEMAKLLKDLREAKESQSPEMKRFLCLERKIKHMETRHDQREQELQQVVQQTQHVAEAQQIQEIEKWRKLAQIKNQELEKFRVELDSILDVLRELQKQGVIIPAPISSGLNIPGSYWKL</sequence>
<feature type="region of interest" description="Disordered" evidence="10">
    <location>
        <begin position="1202"/>
        <end position="1245"/>
    </location>
</feature>
<dbReference type="InterPro" id="IPR038774">
    <property type="entry name" value="CEP162-like"/>
</dbReference>
<evidence type="ECO:0000313" key="11">
    <source>
        <dbReference type="EMBL" id="KYO27983.1"/>
    </source>
</evidence>
<accession>A0A151MTZ0</accession>
<evidence type="ECO:0000256" key="1">
    <source>
        <dbReference type="ARBA" id="ARBA00004114"/>
    </source>
</evidence>
<feature type="region of interest" description="Disordered" evidence="10">
    <location>
        <begin position="119"/>
        <end position="196"/>
    </location>
</feature>
<protein>
    <recommendedName>
        <fullName evidence="3">Centrosomal protein of 162 kDa</fullName>
    </recommendedName>
</protein>
<feature type="coiled-coil region" evidence="9">
    <location>
        <begin position="1337"/>
        <end position="1477"/>
    </location>
</feature>
<keyword evidence="4" id="KW-0963">Cytoplasm</keyword>
<evidence type="ECO:0000256" key="8">
    <source>
        <dbReference type="ARBA" id="ARBA00023212"/>
    </source>
</evidence>
<evidence type="ECO:0000256" key="4">
    <source>
        <dbReference type="ARBA" id="ARBA00022490"/>
    </source>
</evidence>
<dbReference type="Proteomes" id="UP000050525">
    <property type="component" value="Unassembled WGS sequence"/>
</dbReference>
<evidence type="ECO:0000256" key="7">
    <source>
        <dbReference type="ARBA" id="ARBA00023054"/>
    </source>
</evidence>
<dbReference type="GO" id="GO:0005879">
    <property type="term" value="C:axonemal microtubule"/>
    <property type="evidence" value="ECO:0007669"/>
    <property type="project" value="TreeGrafter"/>
</dbReference>
<keyword evidence="8" id="KW-0206">Cytoskeleton</keyword>
<comment type="similarity">
    <text evidence="2">Belongs to the CEP162 family.</text>
</comment>
<feature type="coiled-coil region" evidence="9">
    <location>
        <begin position="1260"/>
        <end position="1287"/>
    </location>
</feature>
<feature type="compositionally biased region" description="Polar residues" evidence="10">
    <location>
        <begin position="125"/>
        <end position="152"/>
    </location>
</feature>
<evidence type="ECO:0000313" key="12">
    <source>
        <dbReference type="Proteomes" id="UP000050525"/>
    </source>
</evidence>
<evidence type="ECO:0000256" key="3">
    <source>
        <dbReference type="ARBA" id="ARBA00021406"/>
    </source>
</evidence>
<feature type="compositionally biased region" description="Acidic residues" evidence="10">
    <location>
        <begin position="270"/>
        <end position="280"/>
    </location>
</feature>
<keyword evidence="5" id="KW-0493">Microtubule</keyword>
<evidence type="ECO:0000256" key="2">
    <source>
        <dbReference type="ARBA" id="ARBA00009485"/>
    </source>
</evidence>
<feature type="compositionally biased region" description="Basic and acidic residues" evidence="10">
    <location>
        <begin position="1209"/>
        <end position="1237"/>
    </location>
</feature>
<evidence type="ECO:0000256" key="5">
    <source>
        <dbReference type="ARBA" id="ARBA00022701"/>
    </source>
</evidence>
<dbReference type="GO" id="GO:0005814">
    <property type="term" value="C:centriole"/>
    <property type="evidence" value="ECO:0007669"/>
    <property type="project" value="UniProtKB-SubCell"/>
</dbReference>
<evidence type="ECO:0000256" key="6">
    <source>
        <dbReference type="ARBA" id="ARBA00022794"/>
    </source>
</evidence>
<feature type="region of interest" description="Disordered" evidence="10">
    <location>
        <begin position="42"/>
        <end position="70"/>
    </location>
</feature>
<proteinExistence type="inferred from homology"/>
<feature type="compositionally biased region" description="Polar residues" evidence="10">
    <location>
        <begin position="283"/>
        <end position="294"/>
    </location>
</feature>
<feature type="coiled-coil region" evidence="9">
    <location>
        <begin position="699"/>
        <end position="823"/>
    </location>
</feature>
<reference evidence="11 12" key="1">
    <citation type="journal article" date="2012" name="Genome Biol.">
        <title>Sequencing three crocodilian genomes to illuminate the evolution of archosaurs and amniotes.</title>
        <authorList>
            <person name="St John J.A."/>
            <person name="Braun E.L."/>
            <person name="Isberg S.R."/>
            <person name="Miles L.G."/>
            <person name="Chong A.Y."/>
            <person name="Gongora J."/>
            <person name="Dalzell P."/>
            <person name="Moran C."/>
            <person name="Bed'hom B."/>
            <person name="Abzhanov A."/>
            <person name="Burgess S.C."/>
            <person name="Cooksey A.M."/>
            <person name="Castoe T.A."/>
            <person name="Crawford N.G."/>
            <person name="Densmore L.D."/>
            <person name="Drew J.C."/>
            <person name="Edwards S.V."/>
            <person name="Faircloth B.C."/>
            <person name="Fujita M.K."/>
            <person name="Greenwold M.J."/>
            <person name="Hoffmann F.G."/>
            <person name="Howard J.M."/>
            <person name="Iguchi T."/>
            <person name="Janes D.E."/>
            <person name="Khan S.Y."/>
            <person name="Kohno S."/>
            <person name="de Koning A.J."/>
            <person name="Lance S.L."/>
            <person name="McCarthy F.M."/>
            <person name="McCormack J.E."/>
            <person name="Merchant M.E."/>
            <person name="Peterson D.G."/>
            <person name="Pollock D.D."/>
            <person name="Pourmand N."/>
            <person name="Raney B.J."/>
            <person name="Roessler K.A."/>
            <person name="Sanford J.R."/>
            <person name="Sawyer R.H."/>
            <person name="Schmidt C.J."/>
            <person name="Triplett E.W."/>
            <person name="Tuberville T.D."/>
            <person name="Venegas-Anaya M."/>
            <person name="Howard J.T."/>
            <person name="Jarvis E.D."/>
            <person name="Guillette L.J.Jr."/>
            <person name="Glenn T.C."/>
            <person name="Green R.E."/>
            <person name="Ray D.A."/>
        </authorList>
    </citation>
    <scope>NUCLEOTIDE SEQUENCE [LARGE SCALE GENOMIC DNA]</scope>
    <source>
        <strain evidence="11">KSC_2009_1</strain>
    </source>
</reference>
<gene>
    <name evidence="11" type="primary">CEP162</name>
    <name evidence="11" type="ORF">Y1Q_0014179</name>
</gene>